<organism evidence="1 2">
    <name type="scientific">Pangasius djambal</name>
    <dbReference type="NCBI Taxonomy" id="1691987"/>
    <lineage>
        <taxon>Eukaryota</taxon>
        <taxon>Metazoa</taxon>
        <taxon>Chordata</taxon>
        <taxon>Craniata</taxon>
        <taxon>Vertebrata</taxon>
        <taxon>Euteleostomi</taxon>
        <taxon>Actinopterygii</taxon>
        <taxon>Neopterygii</taxon>
        <taxon>Teleostei</taxon>
        <taxon>Ostariophysi</taxon>
        <taxon>Siluriformes</taxon>
        <taxon>Pangasiidae</taxon>
        <taxon>Pangasius</taxon>
    </lineage>
</organism>
<evidence type="ECO:0000313" key="2">
    <source>
        <dbReference type="Proteomes" id="UP000830395"/>
    </source>
</evidence>
<keyword evidence="2" id="KW-1185">Reference proteome</keyword>
<evidence type="ECO:0000313" key="1">
    <source>
        <dbReference type="EMBL" id="MCJ8736455.1"/>
    </source>
</evidence>
<name>A0ACC5YLE6_9TELE</name>
<dbReference type="EMBL" id="CM040984">
    <property type="protein sequence ID" value="MCJ8736455.1"/>
    <property type="molecule type" value="Genomic_DNA"/>
</dbReference>
<gene>
    <name evidence="1" type="ORF">PDJAM_G00012760</name>
</gene>
<comment type="caution">
    <text evidence="1">The sequence shown here is derived from an EMBL/GenBank/DDBJ whole genome shotgun (WGS) entry which is preliminary data.</text>
</comment>
<reference evidence="1" key="1">
    <citation type="submission" date="2020-02" db="EMBL/GenBank/DDBJ databases">
        <title>Genome sequencing of the panga catfish, Pangasius djambal.</title>
        <authorList>
            <person name="Wen M."/>
            <person name="Zahm M."/>
            <person name="Roques C."/>
            <person name="Cabau C."/>
            <person name="Klopp C."/>
            <person name="Donnadieu C."/>
            <person name="Jouanno E."/>
            <person name="Avarre J.-C."/>
            <person name="Campet M."/>
            <person name="Ha T."/>
            <person name="Dugue R."/>
            <person name="Lampietro C."/>
            <person name="Louis A."/>
            <person name="Herpin A."/>
            <person name="Echchiki A."/>
            <person name="Berthelot C."/>
            <person name="Parey E."/>
            <person name="Roest-Crollius H."/>
            <person name="Braasch I."/>
            <person name="Postlethwait J.H."/>
            <person name="Bobe J."/>
            <person name="Montfort J."/>
            <person name="Bouchez O."/>
            <person name="Begum T."/>
            <person name="Schartl M."/>
            <person name="Gustiano R."/>
            <person name="Guiguen Y."/>
        </authorList>
    </citation>
    <scope>NUCLEOTIDE SEQUENCE</scope>
    <source>
        <strain evidence="1">Pdj_M5554</strain>
    </source>
</reference>
<dbReference type="Proteomes" id="UP000830395">
    <property type="component" value="Chromosome 10"/>
</dbReference>
<accession>A0ACC5YLE6</accession>
<proteinExistence type="predicted"/>
<protein>
    <submittedName>
        <fullName evidence="1">Uncharacterized protein</fullName>
    </submittedName>
</protein>
<sequence length="359" mass="41445">MKEKQRRYKRRRREPMGSVCRVSTVEAGGVTGHIHTLYTYIRVFEVCNALFCSVLKIFDSSILHDLEPINLRLIMPVDMAVQLYITHSPPPRSFLSSYEDYRARNLIKVRCKPLRPCINTKNTRNASPNPPCRAWSAPETKAKKKVVFADSKGMSLTAVHVFSPCENNKKSDSQQQFHALKLEGALNPVQTRILEFRQPAAEYLDFRNRLMKNSVCLESCTLQGHTLTGTIKVQNVSFEKSVHVRITFDSWKNHRDVECTFMNDVCGHRDTDTFSFVIEIPACVPPQDSVEFCISYTSGRKAYWDNNNGKNYALVTKHDDKKEKTKEMNLFDRFRSQQTCNRFSTERNSWMFGTGAPYW</sequence>